<proteinExistence type="predicted"/>
<evidence type="ECO:0000256" key="1">
    <source>
        <dbReference type="SAM" id="MobiDB-lite"/>
    </source>
</evidence>
<gene>
    <name evidence="2" type="ORF">AAF712_008331</name>
</gene>
<name>A0ABR2ZUP4_9AGAR</name>
<feature type="compositionally biased region" description="Low complexity" evidence="1">
    <location>
        <begin position="98"/>
        <end position="107"/>
    </location>
</feature>
<sequence length="148" mass="16883">SVFYWSHDPQGRDAISEEDWEKFGIHRLAVETWIGSNWGEEDYISIWEHLHLRNHNSDGRQYARQRKYPELVAGDPHDIARTRKEDFGCSNSGQETVPSPSQLASPSSSPPVKAPAESHRDPNHEDTPTSPKKGTVTHWAKRGFLKKL</sequence>
<dbReference type="EMBL" id="JBBXMP010000057">
    <property type="protein sequence ID" value="KAL0064784.1"/>
    <property type="molecule type" value="Genomic_DNA"/>
</dbReference>
<feature type="region of interest" description="Disordered" evidence="1">
    <location>
        <begin position="58"/>
        <end position="148"/>
    </location>
</feature>
<feature type="compositionally biased region" description="Basic and acidic residues" evidence="1">
    <location>
        <begin position="116"/>
        <end position="127"/>
    </location>
</feature>
<comment type="caution">
    <text evidence="2">The sequence shown here is derived from an EMBL/GenBank/DDBJ whole genome shotgun (WGS) entry which is preliminary data.</text>
</comment>
<organism evidence="2 3">
    <name type="scientific">Marasmius tenuissimus</name>
    <dbReference type="NCBI Taxonomy" id="585030"/>
    <lineage>
        <taxon>Eukaryota</taxon>
        <taxon>Fungi</taxon>
        <taxon>Dikarya</taxon>
        <taxon>Basidiomycota</taxon>
        <taxon>Agaricomycotina</taxon>
        <taxon>Agaricomycetes</taxon>
        <taxon>Agaricomycetidae</taxon>
        <taxon>Agaricales</taxon>
        <taxon>Marasmiineae</taxon>
        <taxon>Marasmiaceae</taxon>
        <taxon>Marasmius</taxon>
    </lineage>
</organism>
<accession>A0ABR2ZUP4</accession>
<feature type="non-terminal residue" evidence="2">
    <location>
        <position position="148"/>
    </location>
</feature>
<protein>
    <submittedName>
        <fullName evidence="2">Uncharacterized protein</fullName>
    </submittedName>
</protein>
<evidence type="ECO:0000313" key="3">
    <source>
        <dbReference type="Proteomes" id="UP001437256"/>
    </source>
</evidence>
<evidence type="ECO:0000313" key="2">
    <source>
        <dbReference type="EMBL" id="KAL0064784.1"/>
    </source>
</evidence>
<keyword evidence="3" id="KW-1185">Reference proteome</keyword>
<feature type="compositionally biased region" description="Basic and acidic residues" evidence="1">
    <location>
        <begin position="75"/>
        <end position="87"/>
    </location>
</feature>
<reference evidence="2 3" key="1">
    <citation type="submission" date="2024-05" db="EMBL/GenBank/DDBJ databases">
        <title>A draft genome resource for the thread blight pathogen Marasmius tenuissimus strain MS-2.</title>
        <authorList>
            <person name="Yulfo-Soto G.E."/>
            <person name="Baruah I.K."/>
            <person name="Amoako-Attah I."/>
            <person name="Bukari Y."/>
            <person name="Meinhardt L.W."/>
            <person name="Bailey B.A."/>
            <person name="Cohen S.P."/>
        </authorList>
    </citation>
    <scope>NUCLEOTIDE SEQUENCE [LARGE SCALE GENOMIC DNA]</scope>
    <source>
        <strain evidence="2 3">MS-2</strain>
    </source>
</reference>
<feature type="compositionally biased region" description="Basic residues" evidence="1">
    <location>
        <begin position="139"/>
        <end position="148"/>
    </location>
</feature>
<feature type="non-terminal residue" evidence="2">
    <location>
        <position position="1"/>
    </location>
</feature>
<dbReference type="Proteomes" id="UP001437256">
    <property type="component" value="Unassembled WGS sequence"/>
</dbReference>